<dbReference type="PANTHER" id="PTHR45952:SF5">
    <property type="entry name" value="ALUMINUM INDUCED PROTEIN WITH YGL AND LRDR MOTIFS"/>
    <property type="match status" value="1"/>
</dbReference>
<dbReference type="InterPro" id="IPR029055">
    <property type="entry name" value="Ntn_hydrolases_N"/>
</dbReference>
<dbReference type="SUPFAM" id="SSF56235">
    <property type="entry name" value="N-terminal nucleophile aminohydrolases (Ntn hydrolases)"/>
    <property type="match status" value="1"/>
</dbReference>
<dbReference type="AlphaFoldDB" id="A0A0K9PDR0"/>
<comment type="caution">
    <text evidence="2">The sequence shown here is derived from an EMBL/GenBank/DDBJ whole genome shotgun (WGS) entry which is preliminary data.</text>
</comment>
<dbReference type="Gene3D" id="3.60.20.10">
    <property type="entry name" value="Glutamine Phosphoribosylpyrophosphate, subunit 1, domain 1"/>
    <property type="match status" value="1"/>
</dbReference>
<dbReference type="Proteomes" id="UP000036987">
    <property type="component" value="Unassembled WGS sequence"/>
</dbReference>
<dbReference type="SMART" id="SM01172">
    <property type="entry name" value="DUF3700"/>
    <property type="match status" value="1"/>
</dbReference>
<keyword evidence="3" id="KW-1185">Reference proteome</keyword>
<protein>
    <submittedName>
        <fullName evidence="2">Aluminum-induced protein</fullName>
    </submittedName>
</protein>
<evidence type="ECO:0000259" key="1">
    <source>
        <dbReference type="SMART" id="SM01172"/>
    </source>
</evidence>
<organism evidence="2 3">
    <name type="scientific">Zostera marina</name>
    <name type="common">Eelgrass</name>
    <dbReference type="NCBI Taxonomy" id="29655"/>
    <lineage>
        <taxon>Eukaryota</taxon>
        <taxon>Viridiplantae</taxon>
        <taxon>Streptophyta</taxon>
        <taxon>Embryophyta</taxon>
        <taxon>Tracheophyta</taxon>
        <taxon>Spermatophyta</taxon>
        <taxon>Magnoliopsida</taxon>
        <taxon>Liliopsida</taxon>
        <taxon>Zosteraceae</taxon>
        <taxon>Zostera</taxon>
    </lineage>
</organism>
<dbReference type="PANTHER" id="PTHR45952">
    <property type="entry name" value="ALUMINUM INDUCED PROTEIN WITH YGL AND LRDR MOTIFS"/>
    <property type="match status" value="1"/>
</dbReference>
<proteinExistence type="predicted"/>
<dbReference type="Pfam" id="PF12481">
    <property type="entry name" value="DUF3700"/>
    <property type="match status" value="1"/>
</dbReference>
<dbReference type="InterPro" id="IPR024286">
    <property type="entry name" value="DUF3700"/>
</dbReference>
<dbReference type="EMBL" id="LFYR01000923">
    <property type="protein sequence ID" value="KMZ67188.1"/>
    <property type="molecule type" value="Genomic_DNA"/>
</dbReference>
<reference evidence="3" key="1">
    <citation type="journal article" date="2016" name="Nature">
        <title>The genome of the seagrass Zostera marina reveals angiosperm adaptation to the sea.</title>
        <authorList>
            <person name="Olsen J.L."/>
            <person name="Rouze P."/>
            <person name="Verhelst B."/>
            <person name="Lin Y.-C."/>
            <person name="Bayer T."/>
            <person name="Collen J."/>
            <person name="Dattolo E."/>
            <person name="De Paoli E."/>
            <person name="Dittami S."/>
            <person name="Maumus F."/>
            <person name="Michel G."/>
            <person name="Kersting A."/>
            <person name="Lauritano C."/>
            <person name="Lohaus R."/>
            <person name="Toepel M."/>
            <person name="Tonon T."/>
            <person name="Vanneste K."/>
            <person name="Amirebrahimi M."/>
            <person name="Brakel J."/>
            <person name="Bostroem C."/>
            <person name="Chovatia M."/>
            <person name="Grimwood J."/>
            <person name="Jenkins J.W."/>
            <person name="Jueterbock A."/>
            <person name="Mraz A."/>
            <person name="Stam W.T."/>
            <person name="Tice H."/>
            <person name="Bornberg-Bauer E."/>
            <person name="Green P.J."/>
            <person name="Pearson G.A."/>
            <person name="Procaccini G."/>
            <person name="Duarte C.M."/>
            <person name="Schmutz J."/>
            <person name="Reusch T.B.H."/>
            <person name="Van de Peer Y."/>
        </authorList>
    </citation>
    <scope>NUCLEOTIDE SEQUENCE [LARGE SCALE GENOMIC DNA]</scope>
    <source>
        <strain evidence="3">cv. Finnish</strain>
    </source>
</reference>
<name>A0A0K9PDR0_ZOSMR</name>
<dbReference type="OrthoDB" id="2019121at2759"/>
<evidence type="ECO:0000313" key="2">
    <source>
        <dbReference type="EMBL" id="KMZ67188.1"/>
    </source>
</evidence>
<dbReference type="OMA" id="EMATMAF"/>
<evidence type="ECO:0000313" key="3">
    <source>
        <dbReference type="Proteomes" id="UP000036987"/>
    </source>
</evidence>
<sequence length="242" mass="26619">MLGVFSGTIVDPPEELVAAGSRTPSSKTKASVLFDQFLEKNSPAVHVKIGHNEAILAYTHYNQSILNPRLFAVKDDIFCLFEGSLENLGSLIHYYGLSKGANEVMLLIEAYKVLRDRHPYPPSEMLSHFHGKFSFIIFDSSTSTIFVATDSEGKIPLYWGITADGYVGFANNLDLLKSACGKSLATFPQGCFYSKPFGELKSYEHPENKVTAIPAREEEICGATFTVEGGNVLNQAPLKALW</sequence>
<accession>A0A0K9PDR0</accession>
<gene>
    <name evidence="2" type="ORF">ZOSMA_273G00060</name>
</gene>
<feature type="domain" description="DUF3700" evidence="1">
    <location>
        <begin position="2"/>
        <end position="227"/>
    </location>
</feature>
<dbReference type="InterPro" id="IPR044828">
    <property type="entry name" value="TSJT1-like"/>
</dbReference>